<protein>
    <recommendedName>
        <fullName evidence="1">WRKY19-like zinc finger domain-containing protein</fullName>
    </recommendedName>
</protein>
<name>A0A6G0X6Z5_9STRA</name>
<sequence>MTPHCEFNFCTNAALPNATKCAFHKQRSQCIEKDCYNQVYARNRCARHGGKRKCITEGCTSNAQGNQFCVQHGGIAVKRYCSIDGCQKQAQAGQKCLRHGGGRRCKVLHCTQYVRTAGLCHAHYAKSNPIQPSDPRLCKYAYKPCPNRRAHKKDGTMHTLCEAHRRKTNKVQQQYAAKKRRSSSVMDAYTRNSLTIDPIPYEDDNNSVQSFTTAPTSQGSPAAVWSELRDVMDLKVLVLDDSIRHDFHHEVDLSAFLFPKPLQVSASSIDDCFMELMF</sequence>
<dbReference type="InterPro" id="IPR056866">
    <property type="entry name" value="Znf_WRKY19"/>
</dbReference>
<organism evidence="2 3">
    <name type="scientific">Aphanomyces euteiches</name>
    <dbReference type="NCBI Taxonomy" id="100861"/>
    <lineage>
        <taxon>Eukaryota</taxon>
        <taxon>Sar</taxon>
        <taxon>Stramenopiles</taxon>
        <taxon>Oomycota</taxon>
        <taxon>Saprolegniomycetes</taxon>
        <taxon>Saprolegniales</taxon>
        <taxon>Verrucalvaceae</taxon>
        <taxon>Aphanomyces</taxon>
    </lineage>
</organism>
<evidence type="ECO:0000313" key="3">
    <source>
        <dbReference type="Proteomes" id="UP000481153"/>
    </source>
</evidence>
<dbReference type="AlphaFoldDB" id="A0A6G0X6Z5"/>
<comment type="caution">
    <text evidence="2">The sequence shown here is derived from an EMBL/GenBank/DDBJ whole genome shotgun (WGS) entry which is preliminary data.</text>
</comment>
<evidence type="ECO:0000313" key="2">
    <source>
        <dbReference type="EMBL" id="KAF0735663.1"/>
    </source>
</evidence>
<dbReference type="EMBL" id="VJMJ01000094">
    <property type="protein sequence ID" value="KAF0735663.1"/>
    <property type="molecule type" value="Genomic_DNA"/>
</dbReference>
<accession>A0A6G0X6Z5</accession>
<dbReference type="PANTHER" id="PTHR31827">
    <property type="entry name" value="EMB|CAB89363.1"/>
    <property type="match status" value="1"/>
</dbReference>
<evidence type="ECO:0000259" key="1">
    <source>
        <dbReference type="Pfam" id="PF24906"/>
    </source>
</evidence>
<gene>
    <name evidence="2" type="ORF">Ae201684_007980</name>
</gene>
<keyword evidence="3" id="KW-1185">Reference proteome</keyword>
<dbReference type="PANTHER" id="PTHR31827:SF1">
    <property type="entry name" value="EMB|CAB89363.1"/>
    <property type="match status" value="1"/>
</dbReference>
<reference evidence="2 3" key="1">
    <citation type="submission" date="2019-07" db="EMBL/GenBank/DDBJ databases">
        <title>Genomics analysis of Aphanomyces spp. identifies a new class of oomycete effector associated with host adaptation.</title>
        <authorList>
            <person name="Gaulin E."/>
        </authorList>
    </citation>
    <scope>NUCLEOTIDE SEQUENCE [LARGE SCALE GENOMIC DNA]</scope>
    <source>
        <strain evidence="2 3">ATCC 201684</strain>
    </source>
</reference>
<proteinExistence type="predicted"/>
<dbReference type="VEuPathDB" id="FungiDB:AeMF1_018084"/>
<feature type="domain" description="WRKY19-like zinc finger" evidence="1">
    <location>
        <begin position="50"/>
        <end position="74"/>
    </location>
</feature>
<dbReference type="Pfam" id="PF24906">
    <property type="entry name" value="Zf_WRKY19"/>
    <property type="match status" value="1"/>
</dbReference>
<dbReference type="Proteomes" id="UP000481153">
    <property type="component" value="Unassembled WGS sequence"/>
</dbReference>